<dbReference type="EMBL" id="BJMH01000033">
    <property type="protein sequence ID" value="GEB35085.1"/>
    <property type="molecule type" value="Genomic_DNA"/>
</dbReference>
<organism evidence="1 2">
    <name type="scientific">Brevibacillus parabrevis</name>
    <dbReference type="NCBI Taxonomy" id="54914"/>
    <lineage>
        <taxon>Bacteria</taxon>
        <taxon>Bacillati</taxon>
        <taxon>Bacillota</taxon>
        <taxon>Bacilli</taxon>
        <taxon>Bacillales</taxon>
        <taxon>Paenibacillaceae</taxon>
        <taxon>Brevibacillus</taxon>
    </lineage>
</organism>
<name>A0A4Y3PQA9_BREPA</name>
<evidence type="ECO:0000313" key="2">
    <source>
        <dbReference type="Proteomes" id="UP000316882"/>
    </source>
</evidence>
<comment type="caution">
    <text evidence="1">The sequence shown here is derived from an EMBL/GenBank/DDBJ whole genome shotgun (WGS) entry which is preliminary data.</text>
</comment>
<dbReference type="AlphaFoldDB" id="A0A4Y3PQA9"/>
<dbReference type="Proteomes" id="UP000316882">
    <property type="component" value="Unassembled WGS sequence"/>
</dbReference>
<gene>
    <name evidence="1" type="ORF">BPA01_46650</name>
</gene>
<keyword evidence="2" id="KW-1185">Reference proteome</keyword>
<accession>A0A4Y3PQA9</accession>
<reference evidence="1 2" key="1">
    <citation type="submission" date="2019-06" db="EMBL/GenBank/DDBJ databases">
        <title>Whole genome shotgun sequence of Brevibacillus parabrevis NBRC 12334.</title>
        <authorList>
            <person name="Hosoyama A."/>
            <person name="Uohara A."/>
            <person name="Ohji S."/>
            <person name="Ichikawa N."/>
        </authorList>
    </citation>
    <scope>NUCLEOTIDE SEQUENCE [LARGE SCALE GENOMIC DNA]</scope>
    <source>
        <strain evidence="1 2">NBRC 12334</strain>
    </source>
</reference>
<evidence type="ECO:0000313" key="1">
    <source>
        <dbReference type="EMBL" id="GEB35085.1"/>
    </source>
</evidence>
<proteinExistence type="predicted"/>
<sequence length="43" mass="4819">MQGVIIYWDIADPLDGTEVAAMWQLLATKDIDEGLEVVSERIL</sequence>
<protein>
    <submittedName>
        <fullName evidence="1">Uncharacterized protein</fullName>
    </submittedName>
</protein>